<dbReference type="PROSITE" id="PS51257">
    <property type="entry name" value="PROKAR_LIPOPROTEIN"/>
    <property type="match status" value="1"/>
</dbReference>
<proteinExistence type="predicted"/>
<reference evidence="2 3" key="1">
    <citation type="submission" date="2018-05" db="EMBL/GenBank/DDBJ databases">
        <title>Abyssibacter profundi OUC007T gen. nov., sp. nov, a marine bacterium isolated from seawater of the Mariana Trench.</title>
        <authorList>
            <person name="Zhou S."/>
        </authorList>
    </citation>
    <scope>NUCLEOTIDE SEQUENCE [LARGE SCALE GENOMIC DNA]</scope>
    <source>
        <strain evidence="2 3">OUC007</strain>
    </source>
</reference>
<dbReference type="PANTHER" id="PTHR32015:SF1">
    <property type="entry name" value="LIPASE"/>
    <property type="match status" value="1"/>
</dbReference>
<keyword evidence="3" id="KW-1185">Reference proteome</keyword>
<dbReference type="EMBL" id="QEQK01000010">
    <property type="protein sequence ID" value="PWN55543.1"/>
    <property type="molecule type" value="Genomic_DNA"/>
</dbReference>
<comment type="caution">
    <text evidence="2">The sequence shown here is derived from an EMBL/GenBank/DDBJ whole genome shotgun (WGS) entry which is preliminary data.</text>
</comment>
<dbReference type="PANTHER" id="PTHR32015">
    <property type="entry name" value="FASTING INDUCED LIPASE"/>
    <property type="match status" value="1"/>
</dbReference>
<feature type="signal peptide" evidence="1">
    <location>
        <begin position="1"/>
        <end position="22"/>
    </location>
</feature>
<dbReference type="GO" id="GO:0016298">
    <property type="term" value="F:lipase activity"/>
    <property type="evidence" value="ECO:0007669"/>
    <property type="project" value="TreeGrafter"/>
</dbReference>
<dbReference type="AlphaFoldDB" id="A0A363UJD7"/>
<gene>
    <name evidence="2" type="ORF">DEH80_12190</name>
</gene>
<evidence type="ECO:0000313" key="2">
    <source>
        <dbReference type="EMBL" id="PWN55543.1"/>
    </source>
</evidence>
<dbReference type="Pfam" id="PF01674">
    <property type="entry name" value="Lipase_2"/>
    <property type="match status" value="1"/>
</dbReference>
<dbReference type="Gene3D" id="3.40.50.1820">
    <property type="entry name" value="alpha/beta hydrolase"/>
    <property type="match status" value="1"/>
</dbReference>
<evidence type="ECO:0000313" key="3">
    <source>
        <dbReference type="Proteomes" id="UP000251800"/>
    </source>
</evidence>
<sequence length="230" mass="24742">MKTLKQMGLLLLLALMPAWALACEDAVVLVHGNAGYPSDWDNTVSELYARGYSSSDLYLPNWGYKSCPACNNHSGWEEDPVRDAIEDAIAGSCTGKIDVIGHSMGVTLAAKQIIDLGAQADVDAFVGVAGAYRGLWSCGAYPYNVNNSTCGYYGLSVSSPFLDWLYGQSLASRVYSIKSYQDQVVCSTGTCTVGGVHSSRIAGEDATYTYTYGHFGLQAYTYVLQANLID</sequence>
<dbReference type="GO" id="GO:0016042">
    <property type="term" value="P:lipid catabolic process"/>
    <property type="evidence" value="ECO:0007669"/>
    <property type="project" value="InterPro"/>
</dbReference>
<keyword evidence="1" id="KW-0732">Signal</keyword>
<dbReference type="RefSeq" id="WP_109720782.1">
    <property type="nucleotide sequence ID" value="NZ_QEQK01000010.1"/>
</dbReference>
<name>A0A363UJD7_9GAMM</name>
<feature type="chain" id="PRO_5016734642" evidence="1">
    <location>
        <begin position="23"/>
        <end position="230"/>
    </location>
</feature>
<protein>
    <submittedName>
        <fullName evidence="2">Lipase</fullName>
    </submittedName>
</protein>
<dbReference type="SUPFAM" id="SSF53474">
    <property type="entry name" value="alpha/beta-Hydrolases"/>
    <property type="match status" value="1"/>
</dbReference>
<evidence type="ECO:0000256" key="1">
    <source>
        <dbReference type="SAM" id="SignalP"/>
    </source>
</evidence>
<organism evidence="2 3">
    <name type="scientific">Abyssibacter profundi</name>
    <dbReference type="NCBI Taxonomy" id="2182787"/>
    <lineage>
        <taxon>Bacteria</taxon>
        <taxon>Pseudomonadati</taxon>
        <taxon>Pseudomonadota</taxon>
        <taxon>Gammaproteobacteria</taxon>
        <taxon>Chromatiales</taxon>
        <taxon>Oceanococcaceae</taxon>
        <taxon>Abyssibacter</taxon>
    </lineage>
</organism>
<dbReference type="InterPro" id="IPR002918">
    <property type="entry name" value="Lipase_EstA/Esterase_EstB"/>
</dbReference>
<accession>A0A363UJD7</accession>
<dbReference type="InterPro" id="IPR029058">
    <property type="entry name" value="AB_hydrolase_fold"/>
</dbReference>
<dbReference type="Proteomes" id="UP000251800">
    <property type="component" value="Unassembled WGS sequence"/>
</dbReference>
<dbReference type="OrthoDB" id="6033466at2"/>